<evidence type="ECO:0000313" key="2">
    <source>
        <dbReference type="EMBL" id="KXO01028.1"/>
    </source>
</evidence>
<dbReference type="STRING" id="1548749.LS48_00685"/>
<proteinExistence type="predicted"/>
<reference evidence="2 3" key="2">
    <citation type="journal article" date="2016" name="Int. J. Syst. Evol. Microbiol.">
        <title>Vitellibacter aquimaris sp. nov., a marine bacterium isolated from seawater.</title>
        <authorList>
            <person name="Thevarajoo S."/>
            <person name="Selvaratnam C."/>
            <person name="Goh K.M."/>
            <person name="Hong K.W."/>
            <person name="Chan X.Y."/>
            <person name="Chan K.G."/>
            <person name="Chong C.S."/>
        </authorList>
    </citation>
    <scope>NUCLEOTIDE SEQUENCE [LARGE SCALE GENOMIC DNA]</scope>
    <source>
        <strain evidence="2 3">D-24</strain>
    </source>
</reference>
<organism evidence="2 3">
    <name type="scientific">Aequorivita aquimaris</name>
    <dbReference type="NCBI Taxonomy" id="1548749"/>
    <lineage>
        <taxon>Bacteria</taxon>
        <taxon>Pseudomonadati</taxon>
        <taxon>Bacteroidota</taxon>
        <taxon>Flavobacteriia</taxon>
        <taxon>Flavobacteriales</taxon>
        <taxon>Flavobacteriaceae</taxon>
        <taxon>Aequorivita</taxon>
    </lineage>
</organism>
<dbReference type="EMBL" id="JRWG01000001">
    <property type="protein sequence ID" value="KXO01028.1"/>
    <property type="molecule type" value="Genomic_DNA"/>
</dbReference>
<accession>A0A137RLF2</accession>
<sequence length="234" mass="27725">MLALFFVHLVEFLAFLTGLVYYQKNKSKPTFYLVWFLGITVCSEIFGWYAYFVENGFLYFLKGTPFESNYWWANIYTVISYLFYVNYFKWYLSAKKSVTIINRVSIVFLIFSILEIVFSGDFFIKFMPITNILGTLFVFLSIAFYYLELLKSDQILQVQKSLPFYISVGALLFHLCTTPFFIYSSYYSNTIDPGFVNLYKQVIFGTNYLLYSIYIAGFLICYRTENPYYPKKSF</sequence>
<evidence type="ECO:0000256" key="1">
    <source>
        <dbReference type="SAM" id="Phobius"/>
    </source>
</evidence>
<keyword evidence="1" id="KW-0812">Transmembrane</keyword>
<name>A0A137RLF2_9FLAO</name>
<keyword evidence="3" id="KW-1185">Reference proteome</keyword>
<gene>
    <name evidence="2" type="ORF">LS48_00685</name>
</gene>
<feature type="transmembrane region" description="Helical" evidence="1">
    <location>
        <begin position="71"/>
        <end position="88"/>
    </location>
</feature>
<feature type="transmembrane region" description="Helical" evidence="1">
    <location>
        <begin position="162"/>
        <end position="182"/>
    </location>
</feature>
<feature type="transmembrane region" description="Helical" evidence="1">
    <location>
        <begin position="100"/>
        <end position="120"/>
    </location>
</feature>
<comment type="caution">
    <text evidence="2">The sequence shown here is derived from an EMBL/GenBank/DDBJ whole genome shotgun (WGS) entry which is preliminary data.</text>
</comment>
<feature type="transmembrane region" description="Helical" evidence="1">
    <location>
        <begin position="6"/>
        <end position="23"/>
    </location>
</feature>
<evidence type="ECO:0000313" key="3">
    <source>
        <dbReference type="Proteomes" id="UP000070138"/>
    </source>
</evidence>
<dbReference type="Proteomes" id="UP000070138">
    <property type="component" value="Unassembled WGS sequence"/>
</dbReference>
<feature type="transmembrane region" description="Helical" evidence="1">
    <location>
        <begin position="202"/>
        <end position="222"/>
    </location>
</feature>
<feature type="transmembrane region" description="Helical" evidence="1">
    <location>
        <begin position="126"/>
        <end position="150"/>
    </location>
</feature>
<protein>
    <recommendedName>
        <fullName evidence="4">Histidine kinase N-terminal 7TM region domain-containing protein</fullName>
    </recommendedName>
</protein>
<dbReference type="AlphaFoldDB" id="A0A137RLF2"/>
<keyword evidence="1" id="KW-0472">Membrane</keyword>
<evidence type="ECO:0008006" key="4">
    <source>
        <dbReference type="Google" id="ProtNLM"/>
    </source>
</evidence>
<keyword evidence="1" id="KW-1133">Transmembrane helix</keyword>
<feature type="transmembrane region" description="Helical" evidence="1">
    <location>
        <begin position="30"/>
        <end position="51"/>
    </location>
</feature>
<reference evidence="3" key="1">
    <citation type="submission" date="2014-10" db="EMBL/GenBank/DDBJ databases">
        <title>Genome sequencing of Vitellibacter sp. D-24.</title>
        <authorList>
            <person name="Thevarajoo S."/>
            <person name="Selvaratnam C."/>
            <person name="Goh K.M."/>
            <person name="Chong C.S."/>
        </authorList>
    </citation>
    <scope>NUCLEOTIDE SEQUENCE [LARGE SCALE GENOMIC DNA]</scope>
    <source>
        <strain evidence="3">D-24</strain>
    </source>
</reference>